<dbReference type="AlphaFoldDB" id="A0A0U5BDP8"/>
<evidence type="ECO:0000313" key="2">
    <source>
        <dbReference type="Proteomes" id="UP000217696"/>
    </source>
</evidence>
<dbReference type="PROSITE" id="PS51186">
    <property type="entry name" value="GNAT"/>
    <property type="match status" value="2"/>
</dbReference>
<proteinExistence type="predicted"/>
<evidence type="ECO:0000313" key="1">
    <source>
        <dbReference type="EMBL" id="BAU28343.1"/>
    </source>
</evidence>
<dbReference type="Proteomes" id="UP000217696">
    <property type="component" value="Chromosome"/>
</dbReference>
<dbReference type="GO" id="GO:0016747">
    <property type="term" value="F:acyltransferase activity, transferring groups other than amino-acyl groups"/>
    <property type="evidence" value="ECO:0007669"/>
    <property type="project" value="InterPro"/>
</dbReference>
<dbReference type="KEGG" id="asoc:CB4_02517"/>
<name>A0A0U5BDP8_9BACL</name>
<dbReference type="SUPFAM" id="SSF55729">
    <property type="entry name" value="Acyl-CoA N-acyltransferases (Nat)"/>
    <property type="match status" value="2"/>
</dbReference>
<dbReference type="InterPro" id="IPR016181">
    <property type="entry name" value="Acyl_CoA_acyltransferase"/>
</dbReference>
<accession>A0A0U5BDP8</accession>
<sequence length="297" mass="33684">MLPNLILLHVTRENAAAFLSLTPPDFQPRLRQASAELIAIGAVQNNRPIGVVMAERRISTQSANLLSIFVTPACRRDHIGSHLMRVLEGELVKHGCGRLYVEFMASAKETSPFEVFFQSCGYAPSHPGIHLFRGTPQHLLESSWYVRCRQLPPRFSIATWSSTDTVERAAIRQGEGVWYPPLLSPFVEENAIDPELSLVLRDQNDLVGWLITERMGESALLYKTMFVKKQHQRMGRGLALFAEGIRRMMQIPDLTEALCFVEGTNKPMLQAMRRRIMGPDSQEHILRRTYKNIDSKS</sequence>
<dbReference type="InterPro" id="IPR000182">
    <property type="entry name" value="GNAT_dom"/>
</dbReference>
<gene>
    <name evidence="1" type="ORF">CB4_02517</name>
</gene>
<dbReference type="Pfam" id="PF00583">
    <property type="entry name" value="Acetyltransf_1"/>
    <property type="match status" value="1"/>
</dbReference>
<keyword evidence="2" id="KW-1185">Reference proteome</keyword>
<reference evidence="1 2" key="1">
    <citation type="submission" date="2015-12" db="EMBL/GenBank/DDBJ databases">
        <title>Genome sequence of Aneurinibacillus soli.</title>
        <authorList>
            <person name="Lee J.S."/>
            <person name="Lee K.C."/>
            <person name="Kim K.K."/>
            <person name="Lee B.W."/>
        </authorList>
    </citation>
    <scope>NUCLEOTIDE SEQUENCE [LARGE SCALE GENOMIC DNA]</scope>
    <source>
        <strain evidence="1 2">CB4</strain>
    </source>
</reference>
<dbReference type="Gene3D" id="3.40.630.30">
    <property type="match status" value="2"/>
</dbReference>
<keyword evidence="1" id="KW-0808">Transferase</keyword>
<organism evidence="1 2">
    <name type="scientific">Aneurinibacillus soli</name>
    <dbReference type="NCBI Taxonomy" id="1500254"/>
    <lineage>
        <taxon>Bacteria</taxon>
        <taxon>Bacillati</taxon>
        <taxon>Bacillota</taxon>
        <taxon>Bacilli</taxon>
        <taxon>Bacillales</taxon>
        <taxon>Paenibacillaceae</taxon>
        <taxon>Aneurinibacillus group</taxon>
        <taxon>Aneurinibacillus</taxon>
    </lineage>
</organism>
<protein>
    <submittedName>
        <fullName evidence="1">Acetyltransferase GNAT family protein</fullName>
    </submittedName>
</protein>
<dbReference type="EMBL" id="AP017312">
    <property type="protein sequence ID" value="BAU28343.1"/>
    <property type="molecule type" value="Genomic_DNA"/>
</dbReference>
<dbReference type="CDD" id="cd04301">
    <property type="entry name" value="NAT_SF"/>
    <property type="match status" value="1"/>
</dbReference>